<evidence type="ECO:0000313" key="1">
    <source>
        <dbReference type="EMBL" id="SEM09587.1"/>
    </source>
</evidence>
<accession>A0A1H7VLA2</accession>
<name>A0A1H7VLA2_9BACT</name>
<organism evidence="1 2">
    <name type="scientific">Chitinophaga rupis</name>
    <dbReference type="NCBI Taxonomy" id="573321"/>
    <lineage>
        <taxon>Bacteria</taxon>
        <taxon>Pseudomonadati</taxon>
        <taxon>Bacteroidota</taxon>
        <taxon>Chitinophagia</taxon>
        <taxon>Chitinophagales</taxon>
        <taxon>Chitinophagaceae</taxon>
        <taxon>Chitinophaga</taxon>
    </lineage>
</organism>
<proteinExistence type="predicted"/>
<reference evidence="1 2" key="1">
    <citation type="submission" date="2016-10" db="EMBL/GenBank/DDBJ databases">
        <authorList>
            <person name="de Groot N.N."/>
        </authorList>
    </citation>
    <scope>NUCLEOTIDE SEQUENCE [LARGE SCALE GENOMIC DNA]</scope>
    <source>
        <strain evidence="1 2">DSM 21039</strain>
    </source>
</reference>
<evidence type="ECO:0000313" key="2">
    <source>
        <dbReference type="Proteomes" id="UP000198984"/>
    </source>
</evidence>
<keyword evidence="2" id="KW-1185">Reference proteome</keyword>
<gene>
    <name evidence="1" type="ORF">SAMN04488505_103358</name>
</gene>
<dbReference type="EMBL" id="FOBB01000003">
    <property type="protein sequence ID" value="SEM09587.1"/>
    <property type="molecule type" value="Genomic_DNA"/>
</dbReference>
<dbReference type="AlphaFoldDB" id="A0A1H7VLA2"/>
<protein>
    <submittedName>
        <fullName evidence="1">Uncharacterized protein</fullName>
    </submittedName>
</protein>
<sequence length="60" mass="7213">MNLPRRFSIYIYDFTSFFASHLFTYNHRSYTTTISYVQTLTRVCTIKKGPGLHRNLFHYS</sequence>
<dbReference type="Proteomes" id="UP000198984">
    <property type="component" value="Unassembled WGS sequence"/>
</dbReference>